<feature type="compositionally biased region" description="Low complexity" evidence="3">
    <location>
        <begin position="88"/>
        <end position="106"/>
    </location>
</feature>
<evidence type="ECO:0000256" key="3">
    <source>
        <dbReference type="SAM" id="MobiDB-lite"/>
    </source>
</evidence>
<accession>A0A8J4TZU6</accession>
<name>A0A8J4TZU6_CLAMG</name>
<dbReference type="Proteomes" id="UP000727407">
    <property type="component" value="Unassembled WGS sequence"/>
</dbReference>
<evidence type="ECO:0000259" key="4">
    <source>
        <dbReference type="PROSITE" id="PS51135"/>
    </source>
</evidence>
<dbReference type="PROSITE" id="PS51135">
    <property type="entry name" value="CIDE_N"/>
    <property type="match status" value="1"/>
</dbReference>
<gene>
    <name evidence="5" type="ORF">DAT39_022353</name>
</gene>
<dbReference type="SUPFAM" id="SSF54277">
    <property type="entry name" value="CAD &amp; PB1 domains"/>
    <property type="match status" value="1"/>
</dbReference>
<feature type="region of interest" description="Disordered" evidence="3">
    <location>
        <begin position="84"/>
        <end position="135"/>
    </location>
</feature>
<evidence type="ECO:0000256" key="1">
    <source>
        <dbReference type="ARBA" id="ARBA00022703"/>
    </source>
</evidence>
<proteinExistence type="predicted"/>
<dbReference type="SMART" id="SM00266">
    <property type="entry name" value="CAD"/>
    <property type="match status" value="1"/>
</dbReference>
<dbReference type="EMBL" id="QNUK01001131">
    <property type="protein sequence ID" value="KAF5887112.1"/>
    <property type="molecule type" value="Genomic_DNA"/>
</dbReference>
<dbReference type="PANTHER" id="PTHR12306:SF15">
    <property type="entry name" value="DNAATION FACTOR-RELATED PROTEIN 1, ISOFORM B-RELATED"/>
    <property type="match status" value="1"/>
</dbReference>
<dbReference type="Pfam" id="PF02017">
    <property type="entry name" value="CIDE-N"/>
    <property type="match status" value="1"/>
</dbReference>
<dbReference type="AlphaFoldDB" id="A0A8J4TZU6"/>
<reference evidence="5" key="1">
    <citation type="submission" date="2020-07" db="EMBL/GenBank/DDBJ databases">
        <title>Clarias magur genome sequencing, assembly and annotation.</title>
        <authorList>
            <person name="Kushwaha B."/>
            <person name="Kumar R."/>
            <person name="Das P."/>
            <person name="Joshi C.G."/>
            <person name="Kumar D."/>
            <person name="Nagpure N.S."/>
            <person name="Pandey M."/>
            <person name="Agarwal S."/>
            <person name="Srivastava S."/>
            <person name="Singh M."/>
            <person name="Sahoo L."/>
            <person name="Jayasankar P."/>
            <person name="Meher P.K."/>
            <person name="Koringa P.G."/>
            <person name="Iquebal M.A."/>
            <person name="Das S.P."/>
            <person name="Bit A."/>
            <person name="Patnaik S."/>
            <person name="Patel N."/>
            <person name="Shah T.M."/>
            <person name="Hinsu A."/>
            <person name="Jena J.K."/>
        </authorList>
    </citation>
    <scope>NUCLEOTIDE SEQUENCE</scope>
    <source>
        <strain evidence="5">CIFAMagur01</strain>
        <tissue evidence="5">Testis</tissue>
    </source>
</reference>
<evidence type="ECO:0000313" key="5">
    <source>
        <dbReference type="EMBL" id="KAF5887112.1"/>
    </source>
</evidence>
<dbReference type="Gene3D" id="3.10.20.10">
    <property type="match status" value="1"/>
</dbReference>
<dbReference type="PANTHER" id="PTHR12306">
    <property type="entry name" value="CELL DEATH ACTIVATOR CIDE"/>
    <property type="match status" value="1"/>
</dbReference>
<feature type="compositionally biased region" description="Polar residues" evidence="3">
    <location>
        <begin position="107"/>
        <end position="135"/>
    </location>
</feature>
<sequence length="373" mass="41421">MPIFKVWNATRTLKKAVAVSSLNDLKGKGAQKLVLPPCTHIIDLTVVLEEDGTVIDEDEILLSPELSGSTLLLLLPHETWTAAPKMPSPQNCSTTTQSPQQTLPESLPSTSTATAGQECPNTPRTPKTPSDTGSPSDFKSFELCQALKAAPLPTFSPLVERGLTAVKPEPLKVWTEMIKQTAHFYLGKWPEIGEQSHYRIIGEKMFRRFPCIGFDGPVQWDLMHMLAVIEFMEGKTKFHQGGGRHIKQTSSILKVKEDVVDADISKELQTKECQAPHIVAFVSGSTLTGLFIVADTVHIELDIKDGLSGALVKLIACYYIFDLDYPRTYAMLLAILQEHVMGEPYLHKKSKGFITFSKILRDKIKEFEVSENE</sequence>
<dbReference type="InterPro" id="IPR003508">
    <property type="entry name" value="CIDE-N_dom"/>
</dbReference>
<feature type="domain" description="CIDE-N" evidence="4">
    <location>
        <begin position="1"/>
        <end position="82"/>
    </location>
</feature>
<evidence type="ECO:0000313" key="6">
    <source>
        <dbReference type="Proteomes" id="UP000727407"/>
    </source>
</evidence>
<dbReference type="GO" id="GO:0042981">
    <property type="term" value="P:regulation of apoptotic process"/>
    <property type="evidence" value="ECO:0007669"/>
    <property type="project" value="TreeGrafter"/>
</dbReference>
<keyword evidence="1 2" id="KW-0053">Apoptosis</keyword>
<evidence type="ECO:0000256" key="2">
    <source>
        <dbReference type="PROSITE-ProRule" id="PRU00447"/>
    </source>
</evidence>
<comment type="caution">
    <text evidence="5">The sequence shown here is derived from an EMBL/GenBank/DDBJ whole genome shotgun (WGS) entry which is preliminary data.</text>
</comment>
<protein>
    <recommendedName>
        <fullName evidence="4">CIDE-N domain-containing protein</fullName>
    </recommendedName>
</protein>
<dbReference type="OrthoDB" id="10043139at2759"/>
<keyword evidence="6" id="KW-1185">Reference proteome</keyword>
<dbReference type="GO" id="GO:0006915">
    <property type="term" value="P:apoptotic process"/>
    <property type="evidence" value="ECO:0007669"/>
    <property type="project" value="UniProtKB-UniRule"/>
</dbReference>
<organism evidence="5 6">
    <name type="scientific">Clarias magur</name>
    <name type="common">Asian catfish</name>
    <name type="synonym">Macropteronotus magur</name>
    <dbReference type="NCBI Taxonomy" id="1594786"/>
    <lineage>
        <taxon>Eukaryota</taxon>
        <taxon>Metazoa</taxon>
        <taxon>Chordata</taxon>
        <taxon>Craniata</taxon>
        <taxon>Vertebrata</taxon>
        <taxon>Euteleostomi</taxon>
        <taxon>Actinopterygii</taxon>
        <taxon>Neopterygii</taxon>
        <taxon>Teleostei</taxon>
        <taxon>Ostariophysi</taxon>
        <taxon>Siluriformes</taxon>
        <taxon>Clariidae</taxon>
        <taxon>Clarias</taxon>
    </lineage>
</organism>